<proteinExistence type="inferred from homology"/>
<dbReference type="SUPFAM" id="SSF52540">
    <property type="entry name" value="P-loop containing nucleoside triphosphate hydrolases"/>
    <property type="match status" value="1"/>
</dbReference>
<evidence type="ECO:0000256" key="2">
    <source>
        <dbReference type="ARBA" id="ARBA00022448"/>
    </source>
</evidence>
<evidence type="ECO:0000313" key="7">
    <source>
        <dbReference type="Proteomes" id="UP000176609"/>
    </source>
</evidence>
<keyword evidence="2" id="KW-0813">Transport</keyword>
<dbReference type="InterPro" id="IPR017871">
    <property type="entry name" value="ABC_transporter-like_CS"/>
</dbReference>
<feature type="domain" description="ABC transporter" evidence="5">
    <location>
        <begin position="7"/>
        <end position="231"/>
    </location>
</feature>
<dbReference type="PROSITE" id="PS50893">
    <property type="entry name" value="ABC_TRANSPORTER_2"/>
    <property type="match status" value="1"/>
</dbReference>
<name>A0A1F6ANN4_9BACT</name>
<dbReference type="PANTHER" id="PTHR42734">
    <property type="entry name" value="METAL TRANSPORT SYSTEM ATP-BINDING PROTEIN TM_0124-RELATED"/>
    <property type="match status" value="1"/>
</dbReference>
<keyword evidence="3" id="KW-0547">Nucleotide-binding</keyword>
<comment type="caution">
    <text evidence="6">The sequence shown here is derived from an EMBL/GenBank/DDBJ whole genome shotgun (WGS) entry which is preliminary data.</text>
</comment>
<evidence type="ECO:0000256" key="3">
    <source>
        <dbReference type="ARBA" id="ARBA00022741"/>
    </source>
</evidence>
<dbReference type="InterPro" id="IPR003593">
    <property type="entry name" value="AAA+_ATPase"/>
</dbReference>
<dbReference type="FunFam" id="3.40.50.300:FF:000134">
    <property type="entry name" value="Iron-enterobactin ABC transporter ATP-binding protein"/>
    <property type="match status" value="1"/>
</dbReference>
<dbReference type="SMART" id="SM00382">
    <property type="entry name" value="AAA"/>
    <property type="match status" value="1"/>
</dbReference>
<gene>
    <name evidence="6" type="ORF">A2960_04500</name>
</gene>
<dbReference type="EMBL" id="MFJR01000012">
    <property type="protein sequence ID" value="OGG26295.1"/>
    <property type="molecule type" value="Genomic_DNA"/>
</dbReference>
<evidence type="ECO:0000313" key="6">
    <source>
        <dbReference type="EMBL" id="OGG26295.1"/>
    </source>
</evidence>
<dbReference type="PROSITE" id="PS00211">
    <property type="entry name" value="ABC_TRANSPORTER_1"/>
    <property type="match status" value="1"/>
</dbReference>
<accession>A0A1F6ANN4</accession>
<dbReference type="Gene3D" id="3.40.50.300">
    <property type="entry name" value="P-loop containing nucleotide triphosphate hydrolases"/>
    <property type="match status" value="1"/>
</dbReference>
<dbReference type="InterPro" id="IPR027417">
    <property type="entry name" value="P-loop_NTPase"/>
</dbReference>
<evidence type="ECO:0000259" key="5">
    <source>
        <dbReference type="PROSITE" id="PS50893"/>
    </source>
</evidence>
<dbReference type="PANTHER" id="PTHR42734:SF17">
    <property type="entry name" value="METAL TRANSPORT SYSTEM ATP-BINDING PROTEIN TM_0124-RELATED"/>
    <property type="match status" value="1"/>
</dbReference>
<evidence type="ECO:0000256" key="1">
    <source>
        <dbReference type="ARBA" id="ARBA00005417"/>
    </source>
</evidence>
<dbReference type="Proteomes" id="UP000176609">
    <property type="component" value="Unassembled WGS sequence"/>
</dbReference>
<dbReference type="AlphaFoldDB" id="A0A1F6ANN4"/>
<evidence type="ECO:0000256" key="4">
    <source>
        <dbReference type="ARBA" id="ARBA00022840"/>
    </source>
</evidence>
<keyword evidence="4" id="KW-0067">ATP-binding</keyword>
<dbReference type="GO" id="GO:0016887">
    <property type="term" value="F:ATP hydrolysis activity"/>
    <property type="evidence" value="ECO:0007669"/>
    <property type="project" value="InterPro"/>
</dbReference>
<comment type="similarity">
    <text evidence="1">Belongs to the ABC transporter superfamily.</text>
</comment>
<sequence length="238" mass="26510">MKDDAIVKISDVSFRYNGEPAISNINLEIKRGEFLGIIGPNGSGKTTLLKIMLGLLKPQKGYVQLFGQDINSFKDWSKIGYVPQKAGSDVTNFPISVEEVVGMGGADHETITNSLVKVEMAEHRKRLFRELSGGQQQRVFIARALAPKPELLILDEPTVGVDINSQTKFYQLLRDLNRNLKLTLALVSHDIDVVAHEVGEIACINCKLVCHGKPKDILKSNFMEKLYGKELRFVLHGH</sequence>
<dbReference type="CDD" id="cd03235">
    <property type="entry name" value="ABC_Metallic_Cations"/>
    <property type="match status" value="1"/>
</dbReference>
<dbReference type="GO" id="GO:0005524">
    <property type="term" value="F:ATP binding"/>
    <property type="evidence" value="ECO:0007669"/>
    <property type="project" value="UniProtKB-KW"/>
</dbReference>
<dbReference type="InterPro" id="IPR050153">
    <property type="entry name" value="Metal_Ion_Import_ABC"/>
</dbReference>
<protein>
    <recommendedName>
        <fullName evidence="5">ABC transporter domain-containing protein</fullName>
    </recommendedName>
</protein>
<dbReference type="InterPro" id="IPR003439">
    <property type="entry name" value="ABC_transporter-like_ATP-bd"/>
</dbReference>
<reference evidence="6 7" key="1">
    <citation type="journal article" date="2016" name="Nat. Commun.">
        <title>Thousands of microbial genomes shed light on interconnected biogeochemical processes in an aquifer system.</title>
        <authorList>
            <person name="Anantharaman K."/>
            <person name="Brown C.T."/>
            <person name="Hug L.A."/>
            <person name="Sharon I."/>
            <person name="Castelle C.J."/>
            <person name="Probst A.J."/>
            <person name="Thomas B.C."/>
            <person name="Singh A."/>
            <person name="Wilkins M.J."/>
            <person name="Karaoz U."/>
            <person name="Brodie E.L."/>
            <person name="Williams K.H."/>
            <person name="Hubbard S.S."/>
            <person name="Banfield J.F."/>
        </authorList>
    </citation>
    <scope>NUCLEOTIDE SEQUENCE [LARGE SCALE GENOMIC DNA]</scope>
</reference>
<dbReference type="Pfam" id="PF00005">
    <property type="entry name" value="ABC_tran"/>
    <property type="match status" value="1"/>
</dbReference>
<organism evidence="6 7">
    <name type="scientific">Candidatus Gottesmanbacteria bacterium RIFCSPLOWO2_01_FULL_39_12b</name>
    <dbReference type="NCBI Taxonomy" id="1798388"/>
    <lineage>
        <taxon>Bacteria</taxon>
        <taxon>Candidatus Gottesmaniibacteriota</taxon>
    </lineage>
</organism>